<reference evidence="3" key="1">
    <citation type="journal article" date="2014" name="Front. Microbiol.">
        <title>High frequency of phylogenetically diverse reductive dehalogenase-homologous genes in deep subseafloor sedimentary metagenomes.</title>
        <authorList>
            <person name="Kawai M."/>
            <person name="Futagami T."/>
            <person name="Toyoda A."/>
            <person name="Takaki Y."/>
            <person name="Nishi S."/>
            <person name="Hori S."/>
            <person name="Arai W."/>
            <person name="Tsubouchi T."/>
            <person name="Morono Y."/>
            <person name="Uchiyama I."/>
            <person name="Ito T."/>
            <person name="Fujiyama A."/>
            <person name="Inagaki F."/>
            <person name="Takami H."/>
        </authorList>
    </citation>
    <scope>NUCLEOTIDE SEQUENCE</scope>
    <source>
        <strain evidence="3">Expedition CK06-06</strain>
    </source>
</reference>
<dbReference type="Pfam" id="PF22725">
    <property type="entry name" value="GFO_IDH_MocA_C3"/>
    <property type="match status" value="1"/>
</dbReference>
<name>X1K0F1_9ZZZZ</name>
<dbReference type="PANTHER" id="PTHR43249">
    <property type="entry name" value="UDP-N-ACETYL-2-AMINO-2-DEOXY-D-GLUCURONATE OXIDASE"/>
    <property type="match status" value="1"/>
</dbReference>
<evidence type="ECO:0000313" key="3">
    <source>
        <dbReference type="EMBL" id="GAH83779.1"/>
    </source>
</evidence>
<comment type="caution">
    <text evidence="3">The sequence shown here is derived from an EMBL/GenBank/DDBJ whole genome shotgun (WGS) entry which is preliminary data.</text>
</comment>
<dbReference type="Pfam" id="PF01408">
    <property type="entry name" value="GFO_IDH_MocA"/>
    <property type="match status" value="1"/>
</dbReference>
<gene>
    <name evidence="3" type="ORF">S03H2_55876</name>
</gene>
<dbReference type="SUPFAM" id="SSF51735">
    <property type="entry name" value="NAD(P)-binding Rossmann-fold domains"/>
    <property type="match status" value="1"/>
</dbReference>
<dbReference type="InterPro" id="IPR036291">
    <property type="entry name" value="NAD(P)-bd_dom_sf"/>
</dbReference>
<organism evidence="3">
    <name type="scientific">marine sediment metagenome</name>
    <dbReference type="NCBI Taxonomy" id="412755"/>
    <lineage>
        <taxon>unclassified sequences</taxon>
        <taxon>metagenomes</taxon>
        <taxon>ecological metagenomes</taxon>
    </lineage>
</organism>
<evidence type="ECO:0008006" key="4">
    <source>
        <dbReference type="Google" id="ProtNLM"/>
    </source>
</evidence>
<dbReference type="Gene3D" id="3.40.50.720">
    <property type="entry name" value="NAD(P)-binding Rossmann-like Domain"/>
    <property type="match status" value="1"/>
</dbReference>
<proteinExistence type="predicted"/>
<dbReference type="Gene3D" id="3.30.360.10">
    <property type="entry name" value="Dihydrodipicolinate Reductase, domain 2"/>
    <property type="match status" value="1"/>
</dbReference>
<dbReference type="InterPro" id="IPR052515">
    <property type="entry name" value="Gfo/Idh/MocA_Oxidoreductase"/>
</dbReference>
<accession>X1K0F1</accession>
<dbReference type="PANTHER" id="PTHR43249:SF1">
    <property type="entry name" value="D-GLUCOSIDE 3-DEHYDROGENASE"/>
    <property type="match status" value="1"/>
</dbReference>
<feature type="domain" description="GFO/IDH/MocA-like oxidoreductase" evidence="2">
    <location>
        <begin position="127"/>
        <end position="197"/>
    </location>
</feature>
<feature type="domain" description="Gfo/Idh/MocA-like oxidoreductase N-terminal" evidence="1">
    <location>
        <begin position="17"/>
        <end position="115"/>
    </location>
</feature>
<dbReference type="GO" id="GO:0000166">
    <property type="term" value="F:nucleotide binding"/>
    <property type="evidence" value="ECO:0007669"/>
    <property type="project" value="InterPro"/>
</dbReference>
<dbReference type="EMBL" id="BARU01035728">
    <property type="protein sequence ID" value="GAH83779.1"/>
    <property type="molecule type" value="Genomic_DNA"/>
</dbReference>
<evidence type="ECO:0000259" key="2">
    <source>
        <dbReference type="Pfam" id="PF22725"/>
    </source>
</evidence>
<dbReference type="InterPro" id="IPR000683">
    <property type="entry name" value="Gfo/Idh/MocA-like_OxRdtase_N"/>
</dbReference>
<dbReference type="InterPro" id="IPR055170">
    <property type="entry name" value="GFO_IDH_MocA-like_dom"/>
</dbReference>
<protein>
    <recommendedName>
        <fullName evidence="4">Gfo/Idh/MocA-like oxidoreductase N-terminal domain-containing protein</fullName>
    </recommendedName>
</protein>
<dbReference type="AlphaFoldDB" id="X1K0F1"/>
<feature type="non-terminal residue" evidence="3">
    <location>
        <position position="253"/>
    </location>
</feature>
<feature type="non-terminal residue" evidence="3">
    <location>
        <position position="1"/>
    </location>
</feature>
<evidence type="ECO:0000259" key="1">
    <source>
        <dbReference type="Pfam" id="PF01408"/>
    </source>
</evidence>
<sequence length="253" mass="28123">GNRISDVVKSCLRKVEANIRIVGIVDPDERGARSRLAECDQKDVVFYGNLKEMVSKAKLDALAIGTRCNLHTPYAIEAAKYDLPLFLEKPVAISMEQAMALERAFEKSRCRVVVSFPLRVSPLCTLARQYIEKGAVGSPEHIQAVNYVPYGTCYFDEAYRNYQITQGLFLQKATHDFDYMSYLMGDNIVRVAAMYARGRVFGGKKRAGLVCSQCDETDTCPESPQNRKRNLSGGILSDHPCVFSVDCGSPQTG</sequence>